<evidence type="ECO:0000313" key="3">
    <source>
        <dbReference type="Proteomes" id="UP001595579"/>
    </source>
</evidence>
<gene>
    <name evidence="2" type="ORF">ACFOEV_21915</name>
</gene>
<dbReference type="Proteomes" id="UP001595579">
    <property type="component" value="Unassembled WGS sequence"/>
</dbReference>
<comment type="caution">
    <text evidence="2">The sequence shown here is derived from an EMBL/GenBank/DDBJ whole genome shotgun (WGS) entry which is preliminary data.</text>
</comment>
<dbReference type="EMBL" id="JBHRUG010000049">
    <property type="protein sequence ID" value="MFC3286266.1"/>
    <property type="molecule type" value="Genomic_DNA"/>
</dbReference>
<dbReference type="RefSeq" id="WP_386777164.1">
    <property type="nucleotide sequence ID" value="NZ_JBHRUG010000049.1"/>
</dbReference>
<dbReference type="InterPro" id="IPR003148">
    <property type="entry name" value="RCK_N"/>
</dbReference>
<feature type="domain" description="RCK N-terminal" evidence="1">
    <location>
        <begin position="2"/>
        <end position="111"/>
    </location>
</feature>
<dbReference type="InterPro" id="IPR036291">
    <property type="entry name" value="NAD(P)-bd_dom_sf"/>
</dbReference>
<protein>
    <submittedName>
        <fullName evidence="2">NAD(P)-binding protein</fullName>
    </submittedName>
</protein>
<dbReference type="PROSITE" id="PS51201">
    <property type="entry name" value="RCK_N"/>
    <property type="match status" value="1"/>
</dbReference>
<evidence type="ECO:0000313" key="2">
    <source>
        <dbReference type="EMBL" id="MFC3286266.1"/>
    </source>
</evidence>
<sequence length="111" mass="12434">MSQQFAILGMGFFGVTVAKELHRQHDKVLGVDRSEARVNALADIFNHTVVADITEEQTLSELSLGDYDAVVIDTDDNLEASMICTLLAREYRRQPRSQHDLHLARARARGP</sequence>
<dbReference type="InterPro" id="IPR050721">
    <property type="entry name" value="Trk_Ktr_HKT_K-transport"/>
</dbReference>
<evidence type="ECO:0000259" key="1">
    <source>
        <dbReference type="PROSITE" id="PS51201"/>
    </source>
</evidence>
<reference evidence="3" key="1">
    <citation type="journal article" date="2019" name="Int. J. Syst. Evol. Microbiol.">
        <title>The Global Catalogue of Microorganisms (GCM) 10K type strain sequencing project: providing services to taxonomists for standard genome sequencing and annotation.</title>
        <authorList>
            <consortium name="The Broad Institute Genomics Platform"/>
            <consortium name="The Broad Institute Genome Sequencing Center for Infectious Disease"/>
            <person name="Wu L."/>
            <person name="Ma J."/>
        </authorList>
    </citation>
    <scope>NUCLEOTIDE SEQUENCE [LARGE SCALE GENOMIC DNA]</scope>
    <source>
        <strain evidence="3">CECT 7698</strain>
    </source>
</reference>
<keyword evidence="3" id="KW-1185">Reference proteome</keyword>
<name>A0ABV7LVV4_9GAMM</name>
<dbReference type="PANTHER" id="PTHR43833:SF7">
    <property type="entry name" value="KTR SYSTEM POTASSIUM UPTAKE PROTEIN C"/>
    <property type="match status" value="1"/>
</dbReference>
<dbReference type="Pfam" id="PF02254">
    <property type="entry name" value="TrkA_N"/>
    <property type="match status" value="1"/>
</dbReference>
<accession>A0ABV7LVV4</accession>
<dbReference type="Gene3D" id="3.40.50.720">
    <property type="entry name" value="NAD(P)-binding Rossmann-like Domain"/>
    <property type="match status" value="1"/>
</dbReference>
<organism evidence="2 3">
    <name type="scientific">Litchfieldella rifensis</name>
    <dbReference type="NCBI Taxonomy" id="762643"/>
    <lineage>
        <taxon>Bacteria</taxon>
        <taxon>Pseudomonadati</taxon>
        <taxon>Pseudomonadota</taxon>
        <taxon>Gammaproteobacteria</taxon>
        <taxon>Oceanospirillales</taxon>
        <taxon>Halomonadaceae</taxon>
        <taxon>Litchfieldella</taxon>
    </lineage>
</organism>
<dbReference type="PANTHER" id="PTHR43833">
    <property type="entry name" value="POTASSIUM CHANNEL PROTEIN 2-RELATED-RELATED"/>
    <property type="match status" value="1"/>
</dbReference>
<dbReference type="SUPFAM" id="SSF51735">
    <property type="entry name" value="NAD(P)-binding Rossmann-fold domains"/>
    <property type="match status" value="1"/>
</dbReference>
<proteinExistence type="predicted"/>